<dbReference type="RefSeq" id="WP_160732397.1">
    <property type="nucleotide sequence ID" value="NZ_WTYO01000001.1"/>
</dbReference>
<gene>
    <name evidence="1" type="ORF">GRI72_02850</name>
</gene>
<dbReference type="EMBL" id="WTYO01000001">
    <property type="protein sequence ID" value="MXO67771.1"/>
    <property type="molecule type" value="Genomic_DNA"/>
</dbReference>
<evidence type="ECO:0000313" key="1">
    <source>
        <dbReference type="EMBL" id="MXO67771.1"/>
    </source>
</evidence>
<comment type="caution">
    <text evidence="1">The sequence shown here is derived from an EMBL/GenBank/DDBJ whole genome shotgun (WGS) entry which is preliminary data.</text>
</comment>
<reference evidence="1 2" key="1">
    <citation type="submission" date="2019-12" db="EMBL/GenBank/DDBJ databases">
        <title>Genomic-based taxomic classification of the family Erythrobacteraceae.</title>
        <authorList>
            <person name="Xu L."/>
        </authorList>
    </citation>
    <scope>NUCLEOTIDE SEQUENCE [LARGE SCALE GENOMIC DNA]</scope>
    <source>
        <strain evidence="1 2">H32</strain>
    </source>
</reference>
<accession>A0ABW9USD7</accession>
<keyword evidence="2" id="KW-1185">Reference proteome</keyword>
<evidence type="ECO:0000313" key="2">
    <source>
        <dbReference type="Proteomes" id="UP000444401"/>
    </source>
</evidence>
<proteinExistence type="predicted"/>
<name>A0ABW9USD7_9SPHN</name>
<dbReference type="Proteomes" id="UP000444401">
    <property type="component" value="Unassembled WGS sequence"/>
</dbReference>
<sequence length="89" mass="10063">MSDWQRGDLALCVDDKPSPLLGRHPAIKGRIYTVASVVIADSLGLTFEEIDHPNALGYYAHRFRKVTPPKADEFDREVIDLMNRKPVEV</sequence>
<protein>
    <submittedName>
        <fullName evidence="1">Uncharacterized protein</fullName>
    </submittedName>
</protein>
<organism evidence="1 2">
    <name type="scientific">Pelagerythrobacter marinus</name>
    <dbReference type="NCBI Taxonomy" id="538382"/>
    <lineage>
        <taxon>Bacteria</taxon>
        <taxon>Pseudomonadati</taxon>
        <taxon>Pseudomonadota</taxon>
        <taxon>Alphaproteobacteria</taxon>
        <taxon>Sphingomonadales</taxon>
        <taxon>Erythrobacteraceae</taxon>
        <taxon>Pelagerythrobacter</taxon>
    </lineage>
</organism>